<dbReference type="Gene3D" id="3.40.50.2000">
    <property type="entry name" value="Glycogen Phosphorylase B"/>
    <property type="match status" value="1"/>
</dbReference>
<evidence type="ECO:0000313" key="2">
    <source>
        <dbReference type="EMBL" id="GGY66341.1"/>
    </source>
</evidence>
<organism evidence="2 5">
    <name type="scientific">Pseudoduganella albidiflava</name>
    <dbReference type="NCBI Taxonomy" id="321983"/>
    <lineage>
        <taxon>Bacteria</taxon>
        <taxon>Pseudomonadati</taxon>
        <taxon>Pseudomonadota</taxon>
        <taxon>Betaproteobacteria</taxon>
        <taxon>Burkholderiales</taxon>
        <taxon>Oxalobacteraceae</taxon>
        <taxon>Telluria group</taxon>
        <taxon>Pseudoduganella</taxon>
    </lineage>
</organism>
<sequence length="613" mass="67914">MTANSRLAREREIIRHLNRVVLERVAGNAGRSSLAAYFQPIDALSQGLPVPIYGAMLLVWQIRDRDLQALYPLDTLANRIDFLSWCACHGLKEYALLKECTPFRDALDKPAFPPGKLPELDAGNALSWLMVLTALRRTDLKVDIARPADRARLLVWYLEHGFASAAIEPRVAAWQTEFLLRVLPSGMTAHQAILHQARQDLQQEFPLPSKAADYQEWYARSAEYRRLAPASAAPPEENPKAGEPFGVNVIGHLSGVSGIAEDSRMALASLARTTIPAAPVDYVDGAPAAGGPEHRYAVNLFCFPALEHARYVAERGGNGIAGRYNIACWPWEISHWPEQWHHLFALADEIWAPSRYIQEAIKPASPVPVLHMPMAVETPPASRLGRRDFALPENAFLFYFSYDLRSASLRKNPEACIEAFLAAFPGGTEVGLVIKALRPESDGAAWQRLQDTARRDGRIHLIDRTLDRGDLAALYSACDCFISLHRAEGFGRNIAEAMSLGKPVITTGYSGNRDFTDAANSVLVACTPREIQEGDYPYVTGGTWVDPDIQDAAAAMRRVAGDAALATGLQAAGRRTMLRHSTFQVARTYMDRLKHIRKNLPKPDRRDDDNELV</sequence>
<dbReference type="SUPFAM" id="SSF53756">
    <property type="entry name" value="UDP-Glycosyltransferase/glycogen phosphorylase"/>
    <property type="match status" value="1"/>
</dbReference>
<dbReference type="EMBL" id="BMWV01000020">
    <property type="protein sequence ID" value="GGY66341.1"/>
    <property type="molecule type" value="Genomic_DNA"/>
</dbReference>
<dbReference type="Proteomes" id="UP000292307">
    <property type="component" value="Chromosome"/>
</dbReference>
<dbReference type="AlphaFoldDB" id="A0A411WUJ2"/>
<dbReference type="GO" id="GO:0016757">
    <property type="term" value="F:glycosyltransferase activity"/>
    <property type="evidence" value="ECO:0007669"/>
    <property type="project" value="InterPro"/>
</dbReference>
<evidence type="ECO:0000313" key="5">
    <source>
        <dbReference type="Proteomes" id="UP000628442"/>
    </source>
</evidence>
<reference evidence="2" key="1">
    <citation type="journal article" date="2014" name="Int. J. Syst. Evol. Microbiol.">
        <title>Complete genome sequence of Corynebacterium casei LMG S-19264T (=DSM 44701T), isolated from a smear-ripened cheese.</title>
        <authorList>
            <consortium name="US DOE Joint Genome Institute (JGI-PGF)"/>
            <person name="Walter F."/>
            <person name="Albersmeier A."/>
            <person name="Kalinowski J."/>
            <person name="Ruckert C."/>
        </authorList>
    </citation>
    <scope>NUCLEOTIDE SEQUENCE</scope>
    <source>
        <strain evidence="2">KCTC 12343</strain>
    </source>
</reference>
<evidence type="ECO:0000313" key="4">
    <source>
        <dbReference type="Proteomes" id="UP000292307"/>
    </source>
</evidence>
<dbReference type="Proteomes" id="UP000628442">
    <property type="component" value="Unassembled WGS sequence"/>
</dbReference>
<name>A0A411WUJ2_9BURK</name>
<dbReference type="CDD" id="cd03801">
    <property type="entry name" value="GT4_PimA-like"/>
    <property type="match status" value="1"/>
</dbReference>
<reference evidence="2" key="3">
    <citation type="submission" date="2022-12" db="EMBL/GenBank/DDBJ databases">
        <authorList>
            <person name="Sun Q."/>
            <person name="Kim S."/>
        </authorList>
    </citation>
    <scope>NUCLEOTIDE SEQUENCE</scope>
    <source>
        <strain evidence="2">KCTC 12343</strain>
    </source>
</reference>
<evidence type="ECO:0000259" key="1">
    <source>
        <dbReference type="Pfam" id="PF00534"/>
    </source>
</evidence>
<dbReference type="Pfam" id="PF00534">
    <property type="entry name" value="Glycos_transf_1"/>
    <property type="match status" value="1"/>
</dbReference>
<proteinExistence type="predicted"/>
<keyword evidence="4" id="KW-1185">Reference proteome</keyword>
<gene>
    <name evidence="3" type="ORF">EYF70_04370</name>
    <name evidence="2" type="ORF">GCM10007387_55760</name>
</gene>
<reference evidence="3 4" key="2">
    <citation type="submission" date="2019-02" db="EMBL/GenBank/DDBJ databases">
        <title>Draft Genome Sequences of Six Type Strains of the Genus Massilia.</title>
        <authorList>
            <person name="Miess H."/>
            <person name="Frediansyhah A."/>
            <person name="Gross H."/>
        </authorList>
    </citation>
    <scope>NUCLEOTIDE SEQUENCE [LARGE SCALE GENOMIC DNA]</scope>
    <source>
        <strain evidence="3 4">DSM 17472</strain>
    </source>
</reference>
<evidence type="ECO:0000313" key="3">
    <source>
        <dbReference type="EMBL" id="QBI00167.1"/>
    </source>
</evidence>
<dbReference type="PANTHER" id="PTHR46656">
    <property type="entry name" value="PUTATIVE-RELATED"/>
    <property type="match status" value="1"/>
</dbReference>
<dbReference type="RefSeq" id="WP_131144310.1">
    <property type="nucleotide sequence ID" value="NZ_BMWV01000020.1"/>
</dbReference>
<dbReference type="InterPro" id="IPR001296">
    <property type="entry name" value="Glyco_trans_1"/>
</dbReference>
<dbReference type="EMBL" id="CP036401">
    <property type="protein sequence ID" value="QBI00167.1"/>
    <property type="molecule type" value="Genomic_DNA"/>
</dbReference>
<protein>
    <submittedName>
        <fullName evidence="3">Glycosyltransferase</fullName>
    </submittedName>
</protein>
<dbReference type="PANTHER" id="PTHR46656:SF3">
    <property type="entry name" value="PUTATIVE-RELATED"/>
    <property type="match status" value="1"/>
</dbReference>
<dbReference type="OrthoDB" id="9816564at2"/>
<feature type="domain" description="Glycosyl transferase family 1" evidence="1">
    <location>
        <begin position="466"/>
        <end position="520"/>
    </location>
</feature>
<accession>A0A411WUJ2</accession>